<sequence>MTAQLEVDLTSGVPAYEQIRAQVVAHVAAGRLVAGDRLPTIRALATDLGLAPGTVARAFHELEADGVVETRRRAGTVVAAGASVPTDVARRAAQVYVAAVRAAGLDDAEAVALVRGALLGPEDVAPQSVTPTSTGSGSRTTPNASRTPSRT</sequence>
<keyword evidence="2" id="KW-0238">DNA-binding</keyword>
<accession>A0A919P1R2</accession>
<organism evidence="6 7">
    <name type="scientific">Cellulomonas chitinilytica</name>
    <dbReference type="NCBI Taxonomy" id="398759"/>
    <lineage>
        <taxon>Bacteria</taxon>
        <taxon>Bacillati</taxon>
        <taxon>Actinomycetota</taxon>
        <taxon>Actinomycetes</taxon>
        <taxon>Micrococcales</taxon>
        <taxon>Cellulomonadaceae</taxon>
        <taxon>Cellulomonas</taxon>
    </lineage>
</organism>
<protein>
    <recommendedName>
        <fullName evidence="5">HTH gntR-type domain-containing protein</fullName>
    </recommendedName>
</protein>
<evidence type="ECO:0000256" key="4">
    <source>
        <dbReference type="SAM" id="MobiDB-lite"/>
    </source>
</evidence>
<dbReference type="EMBL" id="BONK01000001">
    <property type="protein sequence ID" value="GIG19529.1"/>
    <property type="molecule type" value="Genomic_DNA"/>
</dbReference>
<dbReference type="Gene3D" id="1.10.10.10">
    <property type="entry name" value="Winged helix-like DNA-binding domain superfamily/Winged helix DNA-binding domain"/>
    <property type="match status" value="1"/>
</dbReference>
<evidence type="ECO:0000313" key="6">
    <source>
        <dbReference type="EMBL" id="GIG19529.1"/>
    </source>
</evidence>
<proteinExistence type="predicted"/>
<dbReference type="CDD" id="cd07377">
    <property type="entry name" value="WHTH_GntR"/>
    <property type="match status" value="1"/>
</dbReference>
<dbReference type="PANTHER" id="PTHR38445">
    <property type="entry name" value="HTH-TYPE TRANSCRIPTIONAL REPRESSOR YTRA"/>
    <property type="match status" value="1"/>
</dbReference>
<keyword evidence="1" id="KW-0805">Transcription regulation</keyword>
<evidence type="ECO:0000256" key="3">
    <source>
        <dbReference type="ARBA" id="ARBA00023163"/>
    </source>
</evidence>
<keyword evidence="7" id="KW-1185">Reference proteome</keyword>
<reference evidence="6" key="1">
    <citation type="submission" date="2021-01" db="EMBL/GenBank/DDBJ databases">
        <title>Whole genome shotgun sequence of Cellulomonas chitinilytica NBRC 110799.</title>
        <authorList>
            <person name="Komaki H."/>
            <person name="Tamura T."/>
        </authorList>
    </citation>
    <scope>NUCLEOTIDE SEQUENCE</scope>
    <source>
        <strain evidence="6">NBRC 110799</strain>
    </source>
</reference>
<dbReference type="InterPro" id="IPR036388">
    <property type="entry name" value="WH-like_DNA-bd_sf"/>
</dbReference>
<dbReference type="PANTHER" id="PTHR38445:SF9">
    <property type="entry name" value="HTH-TYPE TRANSCRIPTIONAL REPRESSOR YTRA"/>
    <property type="match status" value="1"/>
</dbReference>
<feature type="domain" description="HTH gntR-type" evidence="5">
    <location>
        <begin position="13"/>
        <end position="81"/>
    </location>
</feature>
<dbReference type="Pfam" id="PF00392">
    <property type="entry name" value="GntR"/>
    <property type="match status" value="1"/>
</dbReference>
<dbReference type="GO" id="GO:0003677">
    <property type="term" value="F:DNA binding"/>
    <property type="evidence" value="ECO:0007669"/>
    <property type="project" value="UniProtKB-KW"/>
</dbReference>
<feature type="region of interest" description="Disordered" evidence="4">
    <location>
        <begin position="122"/>
        <end position="151"/>
    </location>
</feature>
<dbReference type="SMART" id="SM00345">
    <property type="entry name" value="HTH_GNTR"/>
    <property type="match status" value="1"/>
</dbReference>
<gene>
    <name evidence="6" type="ORF">Cch01nite_02530</name>
</gene>
<dbReference type="PROSITE" id="PS50949">
    <property type="entry name" value="HTH_GNTR"/>
    <property type="match status" value="1"/>
</dbReference>
<comment type="caution">
    <text evidence="6">The sequence shown here is derived from an EMBL/GenBank/DDBJ whole genome shotgun (WGS) entry which is preliminary data.</text>
</comment>
<dbReference type="Proteomes" id="UP000632740">
    <property type="component" value="Unassembled WGS sequence"/>
</dbReference>
<evidence type="ECO:0000256" key="2">
    <source>
        <dbReference type="ARBA" id="ARBA00023125"/>
    </source>
</evidence>
<dbReference type="GO" id="GO:0003700">
    <property type="term" value="F:DNA-binding transcription factor activity"/>
    <property type="evidence" value="ECO:0007669"/>
    <property type="project" value="InterPro"/>
</dbReference>
<evidence type="ECO:0000256" key="1">
    <source>
        <dbReference type="ARBA" id="ARBA00023015"/>
    </source>
</evidence>
<dbReference type="SUPFAM" id="SSF46785">
    <property type="entry name" value="Winged helix' DNA-binding domain"/>
    <property type="match status" value="1"/>
</dbReference>
<dbReference type="InterPro" id="IPR036390">
    <property type="entry name" value="WH_DNA-bd_sf"/>
</dbReference>
<evidence type="ECO:0000313" key="7">
    <source>
        <dbReference type="Proteomes" id="UP000632740"/>
    </source>
</evidence>
<dbReference type="InterPro" id="IPR000524">
    <property type="entry name" value="Tscrpt_reg_HTH_GntR"/>
</dbReference>
<dbReference type="RefSeq" id="WP_203747548.1">
    <property type="nucleotide sequence ID" value="NZ_BONK01000001.1"/>
</dbReference>
<name>A0A919P1R2_9CELL</name>
<dbReference type="AlphaFoldDB" id="A0A919P1R2"/>
<feature type="compositionally biased region" description="Low complexity" evidence="4">
    <location>
        <begin position="128"/>
        <end position="142"/>
    </location>
</feature>
<keyword evidence="3" id="KW-0804">Transcription</keyword>
<evidence type="ECO:0000259" key="5">
    <source>
        <dbReference type="PROSITE" id="PS50949"/>
    </source>
</evidence>